<organism evidence="2 3">
    <name type="scientific">Pontibacter ruber</name>
    <dbReference type="NCBI Taxonomy" id="1343895"/>
    <lineage>
        <taxon>Bacteria</taxon>
        <taxon>Pseudomonadati</taxon>
        <taxon>Bacteroidota</taxon>
        <taxon>Cytophagia</taxon>
        <taxon>Cytophagales</taxon>
        <taxon>Hymenobacteraceae</taxon>
        <taxon>Pontibacter</taxon>
    </lineage>
</organism>
<dbReference type="EMBL" id="JBHUIM010000001">
    <property type="protein sequence ID" value="MFD2244840.1"/>
    <property type="molecule type" value="Genomic_DNA"/>
</dbReference>
<dbReference type="Proteomes" id="UP001597374">
    <property type="component" value="Unassembled WGS sequence"/>
</dbReference>
<sequence length="338" mass="38760">MDSLTQIVLGAAVGEAVCGKKIGNKAMLWGAIAGTIPDLDVLTSPWLDMVQQLSYHRSATHSFLFAFVMSPLLGWLLWRFYKHKEAGFRDWTLLFFLGFITHILLDSCTTWGTQLFWPFSNYGVAFYNIFVVDPLYTLPFLILVTAAAFYSRESKKRRILNWSGIAISTAYLGFSFVAKGIADRAFEASMKEQGITYTSYISKPTPLNTLLWTVTTESKEGYYTGFYSLLDKDKSISYQFEPRQQELLAPYRGHPKTERLLEITKGYFAVEKADTGIYINDLRFGQFDGWRKDGGTYVFVYHVWQDSQGNPHFKEINYRPKADKAYLTTYLNRIMGNK</sequence>
<accession>A0ABW5CV24</accession>
<reference evidence="3" key="1">
    <citation type="journal article" date="2019" name="Int. J. Syst. Evol. Microbiol.">
        <title>The Global Catalogue of Microorganisms (GCM) 10K type strain sequencing project: providing services to taxonomists for standard genome sequencing and annotation.</title>
        <authorList>
            <consortium name="The Broad Institute Genomics Platform"/>
            <consortium name="The Broad Institute Genome Sequencing Center for Infectious Disease"/>
            <person name="Wu L."/>
            <person name="Ma J."/>
        </authorList>
    </citation>
    <scope>NUCLEOTIDE SEQUENCE [LARGE SCALE GENOMIC DNA]</scope>
    <source>
        <strain evidence="3">CGMCC 4.1782</strain>
    </source>
</reference>
<dbReference type="RefSeq" id="WP_250429784.1">
    <property type="nucleotide sequence ID" value="NZ_JALPRR010000002.1"/>
</dbReference>
<keyword evidence="1" id="KW-0472">Membrane</keyword>
<feature type="transmembrane region" description="Helical" evidence="1">
    <location>
        <begin position="125"/>
        <end position="150"/>
    </location>
</feature>
<feature type="transmembrane region" description="Helical" evidence="1">
    <location>
        <begin position="162"/>
        <end position="182"/>
    </location>
</feature>
<keyword evidence="2" id="KW-0378">Hydrolase</keyword>
<dbReference type="PANTHER" id="PTHR40031">
    <property type="entry name" value="HYPOTHETICAL MEMBRANE SPANNING PROTEIN"/>
    <property type="match status" value="1"/>
</dbReference>
<dbReference type="Pfam" id="PF04307">
    <property type="entry name" value="YdjM"/>
    <property type="match status" value="1"/>
</dbReference>
<comment type="caution">
    <text evidence="2">The sequence shown here is derived from an EMBL/GenBank/DDBJ whole genome shotgun (WGS) entry which is preliminary data.</text>
</comment>
<proteinExistence type="predicted"/>
<dbReference type="InterPro" id="IPR053170">
    <property type="entry name" value="Transcription_regulator"/>
</dbReference>
<protein>
    <submittedName>
        <fullName evidence="2">Metal-dependent hydrolase</fullName>
    </submittedName>
</protein>
<evidence type="ECO:0000313" key="3">
    <source>
        <dbReference type="Proteomes" id="UP001597374"/>
    </source>
</evidence>
<evidence type="ECO:0000256" key="1">
    <source>
        <dbReference type="SAM" id="Phobius"/>
    </source>
</evidence>
<evidence type="ECO:0000313" key="2">
    <source>
        <dbReference type="EMBL" id="MFD2244840.1"/>
    </source>
</evidence>
<dbReference type="InterPro" id="IPR007404">
    <property type="entry name" value="YdjM-like"/>
</dbReference>
<dbReference type="PANTHER" id="PTHR40031:SF1">
    <property type="entry name" value="MEMBRANE-BOUND METAL-DEPENDENT HYDROLASE"/>
    <property type="match status" value="1"/>
</dbReference>
<dbReference type="GO" id="GO:0016787">
    <property type="term" value="F:hydrolase activity"/>
    <property type="evidence" value="ECO:0007669"/>
    <property type="project" value="UniProtKB-KW"/>
</dbReference>
<gene>
    <name evidence="2" type="ORF">ACFSKP_01155</name>
</gene>
<keyword evidence="1" id="KW-1133">Transmembrane helix</keyword>
<keyword evidence="3" id="KW-1185">Reference proteome</keyword>
<name>A0ABW5CV24_9BACT</name>
<feature type="transmembrane region" description="Helical" evidence="1">
    <location>
        <begin position="63"/>
        <end position="81"/>
    </location>
</feature>
<feature type="transmembrane region" description="Helical" evidence="1">
    <location>
        <begin position="93"/>
        <end position="113"/>
    </location>
</feature>
<keyword evidence="1" id="KW-0812">Transmembrane</keyword>